<keyword evidence="2" id="KW-0812">Transmembrane</keyword>
<name>A0AAD6PGB3_9ROSI</name>
<dbReference type="Gene3D" id="2.60.120.260">
    <property type="entry name" value="Galactose-binding domain-like"/>
    <property type="match status" value="1"/>
</dbReference>
<dbReference type="PROSITE" id="PS51469">
    <property type="entry name" value="SUN"/>
    <property type="match status" value="1"/>
</dbReference>
<dbReference type="InterPro" id="IPR012919">
    <property type="entry name" value="SUN_dom"/>
</dbReference>
<feature type="chain" id="PRO_5041900306" description="SUN domain-containing protein" evidence="5">
    <location>
        <begin position="22"/>
        <end position="159"/>
    </location>
</feature>
<dbReference type="GO" id="GO:0016020">
    <property type="term" value="C:membrane"/>
    <property type="evidence" value="ECO:0007669"/>
    <property type="project" value="UniProtKB-SubCell"/>
</dbReference>
<accession>A0AAD6PGB3</accession>
<evidence type="ECO:0000256" key="5">
    <source>
        <dbReference type="SAM" id="SignalP"/>
    </source>
</evidence>
<evidence type="ECO:0000313" key="7">
    <source>
        <dbReference type="EMBL" id="KAJ6428666.1"/>
    </source>
</evidence>
<dbReference type="AlphaFoldDB" id="A0AAD6PGB3"/>
<organism evidence="7 8">
    <name type="scientific">Salix udensis</name>
    <dbReference type="NCBI Taxonomy" id="889485"/>
    <lineage>
        <taxon>Eukaryota</taxon>
        <taxon>Viridiplantae</taxon>
        <taxon>Streptophyta</taxon>
        <taxon>Embryophyta</taxon>
        <taxon>Tracheophyta</taxon>
        <taxon>Spermatophyta</taxon>
        <taxon>Magnoliopsida</taxon>
        <taxon>eudicotyledons</taxon>
        <taxon>Gunneridae</taxon>
        <taxon>Pentapetalae</taxon>
        <taxon>rosids</taxon>
        <taxon>fabids</taxon>
        <taxon>Malpighiales</taxon>
        <taxon>Salicaceae</taxon>
        <taxon>Saliceae</taxon>
        <taxon>Salix</taxon>
    </lineage>
</organism>
<comment type="caution">
    <text evidence="7">The sequence shown here is derived from an EMBL/GenBank/DDBJ whole genome shotgun (WGS) entry which is preliminary data.</text>
</comment>
<protein>
    <recommendedName>
        <fullName evidence="6">SUN domain-containing protein</fullName>
    </recommendedName>
</protein>
<dbReference type="GO" id="GO:0043495">
    <property type="term" value="F:protein-membrane adaptor activity"/>
    <property type="evidence" value="ECO:0007669"/>
    <property type="project" value="TreeGrafter"/>
</dbReference>
<evidence type="ECO:0000256" key="4">
    <source>
        <dbReference type="ARBA" id="ARBA00023136"/>
    </source>
</evidence>
<feature type="domain" description="SUN" evidence="6">
    <location>
        <begin position="1"/>
        <end position="149"/>
    </location>
</feature>
<evidence type="ECO:0000256" key="3">
    <source>
        <dbReference type="ARBA" id="ARBA00022989"/>
    </source>
</evidence>
<evidence type="ECO:0000313" key="8">
    <source>
        <dbReference type="Proteomes" id="UP001162972"/>
    </source>
</evidence>
<dbReference type="PANTHER" id="PTHR12911:SF8">
    <property type="entry name" value="KLAROID PROTEIN-RELATED"/>
    <property type="match status" value="1"/>
</dbReference>
<reference evidence="7 8" key="1">
    <citation type="journal article" date="2023" name="Int. J. Mol. Sci.">
        <title>De Novo Assembly and Annotation of 11 Diverse Shrub Willow (Salix) Genomes Reveals Novel Gene Organization in Sex-Linked Regions.</title>
        <authorList>
            <person name="Hyden B."/>
            <person name="Feng K."/>
            <person name="Yates T.B."/>
            <person name="Jawdy S."/>
            <person name="Cereghino C."/>
            <person name="Smart L.B."/>
            <person name="Muchero W."/>
        </authorList>
    </citation>
    <scope>NUCLEOTIDE SEQUENCE [LARGE SCALE GENOMIC DNA]</scope>
    <source>
        <tissue evidence="7">Shoot tip</tissue>
    </source>
</reference>
<feature type="signal peptide" evidence="5">
    <location>
        <begin position="1"/>
        <end position="21"/>
    </location>
</feature>
<dbReference type="Pfam" id="PF07738">
    <property type="entry name" value="Sad1_UNC"/>
    <property type="match status" value="1"/>
</dbReference>
<keyword evidence="4" id="KW-0472">Membrane</keyword>
<dbReference type="GO" id="GO:0005635">
    <property type="term" value="C:nuclear envelope"/>
    <property type="evidence" value="ECO:0007669"/>
    <property type="project" value="UniProtKB-ARBA"/>
</dbReference>
<evidence type="ECO:0000256" key="2">
    <source>
        <dbReference type="ARBA" id="ARBA00022692"/>
    </source>
</evidence>
<comment type="subcellular location">
    <subcellularLocation>
        <location evidence="1">Membrane</location>
    </subcellularLocation>
</comment>
<dbReference type="Proteomes" id="UP001162972">
    <property type="component" value="Chromosome 8"/>
</dbReference>
<proteinExistence type="predicted"/>
<gene>
    <name evidence="7" type="ORF">OIU84_020356</name>
</gene>
<dbReference type="PANTHER" id="PTHR12911">
    <property type="entry name" value="SAD1/UNC-84-LIKE PROTEIN-RELATED"/>
    <property type="match status" value="1"/>
</dbReference>
<sequence>MAVWVVMVVGMLVIWDDMCYGYGSEQSVIVGNSLVVECSQGGDYSTLKAVDVVVLITIKAYRSVAYDRSSAPKDCRVSGWMQNPAGDKEKVFLLSEFTYDLEKSNAQTFNVLDKTASGLVDTMRLDFTSNHGNPSLTCIYRFRVHGYEPDPASMTAMQP</sequence>
<evidence type="ECO:0000259" key="6">
    <source>
        <dbReference type="PROSITE" id="PS51469"/>
    </source>
</evidence>
<keyword evidence="8" id="KW-1185">Reference proteome</keyword>
<dbReference type="EMBL" id="JAPFFJ010000004">
    <property type="protein sequence ID" value="KAJ6428666.1"/>
    <property type="molecule type" value="Genomic_DNA"/>
</dbReference>
<dbReference type="InterPro" id="IPR045119">
    <property type="entry name" value="SUN1-5"/>
</dbReference>
<keyword evidence="3" id="KW-1133">Transmembrane helix</keyword>
<keyword evidence="5" id="KW-0732">Signal</keyword>
<evidence type="ECO:0000256" key="1">
    <source>
        <dbReference type="ARBA" id="ARBA00004370"/>
    </source>
</evidence>